<sequence length="207" mass="21538">MFALTADQIDSRHSPDRADDGLALLTRLGGDRLALPADRTAGDEIQALTTDPQTAVALVLGLARAGGWSIGLGLGEVRTPLPTATRATTGEALVAAREAVDAAKRRPWRVAVAGGGIRPDATTLQTVFELLLQLRERRSTEGWELYDLVESGLTQADAAERLGITPQAASKRAIAAGVRLDAAARASLVQLLGLAEGAAPSATEEVS</sequence>
<name>A0ABT1ZF62_9MICO</name>
<dbReference type="RefSeq" id="WP_258798376.1">
    <property type="nucleotide sequence ID" value="NZ_JANTHX010000005.1"/>
</dbReference>
<accession>A0ABT1ZF62</accession>
<protein>
    <submittedName>
        <fullName evidence="1">SatD family protein</fullName>
    </submittedName>
</protein>
<organism evidence="1 2">
    <name type="scientific">Protaetiibacter mangrovi</name>
    <dbReference type="NCBI Taxonomy" id="2970926"/>
    <lineage>
        <taxon>Bacteria</taxon>
        <taxon>Bacillati</taxon>
        <taxon>Actinomycetota</taxon>
        <taxon>Actinomycetes</taxon>
        <taxon>Micrococcales</taxon>
        <taxon>Microbacteriaceae</taxon>
        <taxon>Protaetiibacter</taxon>
    </lineage>
</organism>
<reference evidence="1 2" key="1">
    <citation type="submission" date="2022-08" db="EMBL/GenBank/DDBJ databases">
        <authorList>
            <person name="Li F."/>
        </authorList>
    </citation>
    <scope>NUCLEOTIDE SEQUENCE [LARGE SCALE GENOMIC DNA]</scope>
    <source>
        <strain evidence="1 2">10F1B-8-1</strain>
    </source>
</reference>
<keyword evidence="2" id="KW-1185">Reference proteome</keyword>
<dbReference type="EMBL" id="JANTHX010000005">
    <property type="protein sequence ID" value="MCS0499359.1"/>
    <property type="molecule type" value="Genomic_DNA"/>
</dbReference>
<comment type="caution">
    <text evidence="1">The sequence shown here is derived from an EMBL/GenBank/DDBJ whole genome shotgun (WGS) entry which is preliminary data.</text>
</comment>
<evidence type="ECO:0000313" key="1">
    <source>
        <dbReference type="EMBL" id="MCS0499359.1"/>
    </source>
</evidence>
<evidence type="ECO:0000313" key="2">
    <source>
        <dbReference type="Proteomes" id="UP001205337"/>
    </source>
</evidence>
<gene>
    <name evidence="1" type="ORF">NUH29_07315</name>
</gene>
<proteinExistence type="predicted"/>
<dbReference type="Proteomes" id="UP001205337">
    <property type="component" value="Unassembled WGS sequence"/>
</dbReference>